<organism evidence="2 3">
    <name type="scientific">Saprolegnia parasitica (strain CBS 223.65)</name>
    <dbReference type="NCBI Taxonomy" id="695850"/>
    <lineage>
        <taxon>Eukaryota</taxon>
        <taxon>Sar</taxon>
        <taxon>Stramenopiles</taxon>
        <taxon>Oomycota</taxon>
        <taxon>Saprolegniomycetes</taxon>
        <taxon>Saprolegniales</taxon>
        <taxon>Saprolegniaceae</taxon>
        <taxon>Saprolegnia</taxon>
    </lineage>
</organism>
<dbReference type="KEGG" id="spar:SPRG_07820"/>
<dbReference type="EMBL" id="KK583219">
    <property type="protein sequence ID" value="KDO27109.1"/>
    <property type="molecule type" value="Genomic_DNA"/>
</dbReference>
<sequence>MSPRFQETTKSTMACAASSPRQLELVGSPRKPAKKKLLRGHALSNAKYDYVEDALETLSASTVTTSDGDWSSGNRTLGNTGSFALQMPLPTTSPKVLHQRQFLHWAEPHALPTREPSAMTPDCKVLLDHLKAVRARPSTAAPLKVTVFDATEANRWTEAQTDLAARLHTEMIPLVPAPSPTSYKGHVAKHKRVEELMGCPKTVAPWRRDAATSA</sequence>
<dbReference type="Proteomes" id="UP000030745">
    <property type="component" value="Unassembled WGS sequence"/>
</dbReference>
<accession>A0A067C8L9</accession>
<keyword evidence="3" id="KW-1185">Reference proteome</keyword>
<dbReference type="RefSeq" id="XP_012202202.1">
    <property type="nucleotide sequence ID" value="XM_012346812.1"/>
</dbReference>
<name>A0A067C8L9_SAPPC</name>
<feature type="compositionally biased region" description="Polar residues" evidence="1">
    <location>
        <begin position="1"/>
        <end position="12"/>
    </location>
</feature>
<feature type="region of interest" description="Disordered" evidence="1">
    <location>
        <begin position="1"/>
        <end position="32"/>
    </location>
</feature>
<reference evidence="2 3" key="1">
    <citation type="journal article" date="2013" name="PLoS Genet.">
        <title>Distinctive expansion of potential virulence genes in the genome of the oomycete fish pathogen Saprolegnia parasitica.</title>
        <authorList>
            <person name="Jiang R.H."/>
            <person name="de Bruijn I."/>
            <person name="Haas B.J."/>
            <person name="Belmonte R."/>
            <person name="Lobach L."/>
            <person name="Christie J."/>
            <person name="van den Ackerveken G."/>
            <person name="Bottin A."/>
            <person name="Bulone V."/>
            <person name="Diaz-Moreno S.M."/>
            <person name="Dumas B."/>
            <person name="Fan L."/>
            <person name="Gaulin E."/>
            <person name="Govers F."/>
            <person name="Grenville-Briggs L.J."/>
            <person name="Horner N.R."/>
            <person name="Levin J.Z."/>
            <person name="Mammella M."/>
            <person name="Meijer H.J."/>
            <person name="Morris P."/>
            <person name="Nusbaum C."/>
            <person name="Oome S."/>
            <person name="Phillips A.J."/>
            <person name="van Rooyen D."/>
            <person name="Rzeszutek E."/>
            <person name="Saraiva M."/>
            <person name="Secombes C.J."/>
            <person name="Seidl M.F."/>
            <person name="Snel B."/>
            <person name="Stassen J.H."/>
            <person name="Sykes S."/>
            <person name="Tripathy S."/>
            <person name="van den Berg H."/>
            <person name="Vega-Arreguin J.C."/>
            <person name="Wawra S."/>
            <person name="Young S.K."/>
            <person name="Zeng Q."/>
            <person name="Dieguez-Uribeondo J."/>
            <person name="Russ C."/>
            <person name="Tyler B.M."/>
            <person name="van West P."/>
        </authorList>
    </citation>
    <scope>NUCLEOTIDE SEQUENCE [LARGE SCALE GENOMIC DNA]</scope>
    <source>
        <strain evidence="2 3">CBS 223.65</strain>
    </source>
</reference>
<feature type="non-terminal residue" evidence="2">
    <location>
        <position position="1"/>
    </location>
</feature>
<dbReference type="GeneID" id="24130070"/>
<protein>
    <submittedName>
        <fullName evidence="2">Uncharacterized protein</fullName>
    </submittedName>
</protein>
<evidence type="ECO:0000256" key="1">
    <source>
        <dbReference type="SAM" id="MobiDB-lite"/>
    </source>
</evidence>
<dbReference type="OrthoDB" id="10306787at2759"/>
<gene>
    <name evidence="2" type="ORF">SPRG_07820</name>
</gene>
<evidence type="ECO:0000313" key="2">
    <source>
        <dbReference type="EMBL" id="KDO27109.1"/>
    </source>
</evidence>
<evidence type="ECO:0000313" key="3">
    <source>
        <dbReference type="Proteomes" id="UP000030745"/>
    </source>
</evidence>
<dbReference type="OMA" id="YDYVEDA"/>
<proteinExistence type="predicted"/>
<dbReference type="VEuPathDB" id="FungiDB:SPRG_07820"/>
<dbReference type="AlphaFoldDB" id="A0A067C8L9"/>